<feature type="zinc finger region" description="dksA C4-type" evidence="4">
    <location>
        <begin position="84"/>
        <end position="108"/>
    </location>
</feature>
<dbReference type="GO" id="GO:0008270">
    <property type="term" value="F:zinc ion binding"/>
    <property type="evidence" value="ECO:0007669"/>
    <property type="project" value="UniProtKB-KW"/>
</dbReference>
<dbReference type="Pfam" id="PF01258">
    <property type="entry name" value="zf-dskA_traR"/>
    <property type="match status" value="1"/>
</dbReference>
<dbReference type="InterPro" id="IPR000962">
    <property type="entry name" value="Znf_DskA_TraR"/>
</dbReference>
<evidence type="ECO:0000256" key="4">
    <source>
        <dbReference type="PROSITE-ProRule" id="PRU00510"/>
    </source>
</evidence>
<dbReference type="GO" id="GO:0003677">
    <property type="term" value="F:DNA binding"/>
    <property type="evidence" value="ECO:0007669"/>
    <property type="project" value="UniProtKB-KW"/>
</dbReference>
<keyword evidence="3" id="KW-0862">Zinc</keyword>
<dbReference type="PROSITE" id="PS01102">
    <property type="entry name" value="ZF_DKSA_1"/>
    <property type="match status" value="1"/>
</dbReference>
<dbReference type="AlphaFoldDB" id="A0A1E3X8I8"/>
<keyword evidence="2" id="KW-0863">Zinc-finger</keyword>
<dbReference type="SUPFAM" id="SSF109635">
    <property type="entry name" value="DnaK suppressor protein DksA, alpha-hairpin domain"/>
    <property type="match status" value="1"/>
</dbReference>
<evidence type="ECO:0000256" key="5">
    <source>
        <dbReference type="SAM" id="MobiDB-lite"/>
    </source>
</evidence>
<keyword evidence="1" id="KW-0479">Metal-binding</keyword>
<accession>A0A1E3X8I8</accession>
<dbReference type="SUPFAM" id="SSF57716">
    <property type="entry name" value="Glucocorticoid receptor-like (DNA-binding domain)"/>
    <property type="match status" value="1"/>
</dbReference>
<dbReference type="PANTHER" id="PTHR33823">
    <property type="entry name" value="RNA POLYMERASE-BINDING TRANSCRIPTION FACTOR DKSA-RELATED"/>
    <property type="match status" value="1"/>
</dbReference>
<feature type="region of interest" description="Disordered" evidence="5">
    <location>
        <begin position="138"/>
        <end position="159"/>
    </location>
</feature>
<name>A0A1E3X8I8_9BACT</name>
<evidence type="ECO:0000313" key="7">
    <source>
        <dbReference type="EMBL" id="ODS31936.1"/>
    </source>
</evidence>
<keyword evidence="7" id="KW-0238">DNA-binding</keyword>
<evidence type="ECO:0000256" key="1">
    <source>
        <dbReference type="ARBA" id="ARBA00022723"/>
    </source>
</evidence>
<dbReference type="Gene3D" id="1.20.120.910">
    <property type="entry name" value="DksA, coiled-coil domain"/>
    <property type="match status" value="1"/>
</dbReference>
<organism evidence="7 8">
    <name type="scientific">Candidatus Scalindua rubra</name>
    <dbReference type="NCBI Taxonomy" id="1872076"/>
    <lineage>
        <taxon>Bacteria</taxon>
        <taxon>Pseudomonadati</taxon>
        <taxon>Planctomycetota</taxon>
        <taxon>Candidatus Brocadiia</taxon>
        <taxon>Candidatus Brocadiales</taxon>
        <taxon>Candidatus Scalinduaceae</taxon>
        <taxon>Candidatus Scalindua</taxon>
    </lineage>
</organism>
<dbReference type="InterPro" id="IPR037187">
    <property type="entry name" value="DnaK_N"/>
</dbReference>
<dbReference type="EMBL" id="MAYW01000086">
    <property type="protein sequence ID" value="ODS31936.1"/>
    <property type="molecule type" value="Genomic_DNA"/>
</dbReference>
<evidence type="ECO:0000256" key="3">
    <source>
        <dbReference type="ARBA" id="ARBA00022833"/>
    </source>
</evidence>
<evidence type="ECO:0000259" key="6">
    <source>
        <dbReference type="Pfam" id="PF01258"/>
    </source>
</evidence>
<gene>
    <name evidence="7" type="ORF">SCARUB_02945</name>
</gene>
<comment type="caution">
    <text evidence="7">The sequence shown here is derived from an EMBL/GenBank/DDBJ whole genome shotgun (WGS) entry which is preliminary data.</text>
</comment>
<dbReference type="InterPro" id="IPR020458">
    <property type="entry name" value="Znf_DskA_TraR_CS"/>
</dbReference>
<dbReference type="Proteomes" id="UP000094056">
    <property type="component" value="Unassembled WGS sequence"/>
</dbReference>
<proteinExistence type="predicted"/>
<feature type="domain" description="Zinc finger DksA/TraR C4-type" evidence="6">
    <location>
        <begin position="79"/>
        <end position="114"/>
    </location>
</feature>
<reference evidence="7 8" key="1">
    <citation type="submission" date="2016-07" db="EMBL/GenBank/DDBJ databases">
        <title>Draft genome of Scalindua rubra, obtained from a brine-seawater interface in the Red Sea, sheds light on salt adaptation in anammox bacteria.</title>
        <authorList>
            <person name="Speth D.R."/>
            <person name="Lagkouvardos I."/>
            <person name="Wang Y."/>
            <person name="Qian P.-Y."/>
            <person name="Dutilh B.E."/>
            <person name="Jetten M.S."/>
        </authorList>
    </citation>
    <scope>NUCLEOTIDE SEQUENCE [LARGE SCALE GENOMIC DNA]</scope>
    <source>
        <strain evidence="7">BSI-1</strain>
    </source>
</reference>
<evidence type="ECO:0000256" key="2">
    <source>
        <dbReference type="ARBA" id="ARBA00022771"/>
    </source>
</evidence>
<dbReference type="PANTHER" id="PTHR33823:SF4">
    <property type="entry name" value="GENERAL STRESS PROTEIN 16O"/>
    <property type="match status" value="1"/>
</dbReference>
<dbReference type="PROSITE" id="PS51128">
    <property type="entry name" value="ZF_DKSA_2"/>
    <property type="match status" value="1"/>
</dbReference>
<evidence type="ECO:0000313" key="8">
    <source>
        <dbReference type="Proteomes" id="UP000094056"/>
    </source>
</evidence>
<sequence length="159" mass="18611">MSKKFKNQLKDRLQIRRDHLLKEIQLRLKEFKDSGGYRLTDTAEMAANIEKEEISMSVVQGEARELEKIDNALKKLKKGQYGICENCGKKINKQRLKAIPFVNLCIKCQEDEEREEGMEIQNGYYRVEAISPVEFEGEEEKSYNNIQKNECNDINPYDN</sequence>
<protein>
    <submittedName>
        <fullName evidence="7">DNA-binding protein</fullName>
    </submittedName>
</protein>